<organism evidence="1 2">
    <name type="scientific">Marchantia polymorpha subsp. ruderalis</name>
    <dbReference type="NCBI Taxonomy" id="1480154"/>
    <lineage>
        <taxon>Eukaryota</taxon>
        <taxon>Viridiplantae</taxon>
        <taxon>Streptophyta</taxon>
        <taxon>Embryophyta</taxon>
        <taxon>Marchantiophyta</taxon>
        <taxon>Marchantiopsida</taxon>
        <taxon>Marchantiidae</taxon>
        <taxon>Marchantiales</taxon>
        <taxon>Marchantiaceae</taxon>
        <taxon>Marchantia</taxon>
    </lineage>
</organism>
<accession>A0A176WD28</accession>
<evidence type="ECO:0000313" key="1">
    <source>
        <dbReference type="EMBL" id="OAE30969.1"/>
    </source>
</evidence>
<evidence type="ECO:0000313" key="2">
    <source>
        <dbReference type="Proteomes" id="UP000077202"/>
    </source>
</evidence>
<proteinExistence type="predicted"/>
<dbReference type="Proteomes" id="UP000077202">
    <property type="component" value="Unassembled WGS sequence"/>
</dbReference>
<dbReference type="EMBL" id="LVLJ01001211">
    <property type="protein sequence ID" value="OAE30969.1"/>
    <property type="molecule type" value="Genomic_DNA"/>
</dbReference>
<sequence length="172" mass="19718">MDTKKQNLLLEWGAKYTADELNTTDASYKIRVSTLENKGSVKWAVAANKWWNKVELFATAMSLVKDLSKGPERDRGGKRANDSCSDLKAEAKEWIVFCGKYSWIEQSNWNPSLECNERIILKFLDYLYSPTGRKAKLDLGETVLRGRMKRMADLGVIEDEETARTKVRHSYS</sequence>
<reference evidence="1" key="1">
    <citation type="submission" date="2016-03" db="EMBL/GenBank/DDBJ databases">
        <title>Mechanisms controlling the formation of the plant cell surface in tip-growing cells are functionally conserved among land plants.</title>
        <authorList>
            <person name="Honkanen S."/>
            <person name="Jones V.A."/>
            <person name="Morieri G."/>
            <person name="Champion C."/>
            <person name="Hetherington A.J."/>
            <person name="Kelly S."/>
            <person name="Saint-Marcoux D."/>
            <person name="Proust H."/>
            <person name="Prescott H."/>
            <person name="Dolan L."/>
        </authorList>
    </citation>
    <scope>NUCLEOTIDE SEQUENCE [LARGE SCALE GENOMIC DNA]</scope>
    <source>
        <tissue evidence="1">Whole gametophyte</tissue>
    </source>
</reference>
<name>A0A176WD28_MARPO</name>
<dbReference type="AlphaFoldDB" id="A0A176WD28"/>
<keyword evidence="2" id="KW-1185">Reference proteome</keyword>
<gene>
    <name evidence="1" type="ORF">AXG93_2018s1360</name>
</gene>
<protein>
    <submittedName>
        <fullName evidence="1">Uncharacterized protein</fullName>
    </submittedName>
</protein>
<comment type="caution">
    <text evidence="1">The sequence shown here is derived from an EMBL/GenBank/DDBJ whole genome shotgun (WGS) entry which is preliminary data.</text>
</comment>